<evidence type="ECO:0000256" key="1">
    <source>
        <dbReference type="SAM" id="Phobius"/>
    </source>
</evidence>
<evidence type="ECO:0000313" key="3">
    <source>
        <dbReference type="EMBL" id="KZT20289.1"/>
    </source>
</evidence>
<proteinExistence type="predicted"/>
<feature type="transmembrane region" description="Helical" evidence="1">
    <location>
        <begin position="136"/>
        <end position="163"/>
    </location>
</feature>
<feature type="transmembrane region" description="Helical" evidence="1">
    <location>
        <begin position="183"/>
        <end position="203"/>
    </location>
</feature>
<feature type="transmembrane region" description="Helical" evidence="1">
    <location>
        <begin position="31"/>
        <end position="56"/>
    </location>
</feature>
<sequence length="301" mass="33934">MAEPNTTLQGIIQAGVAELEMPYGALMGTKYVTLIGLVVLLWDYLLTLNAEIRLIWQSTTKWKSAFCVIRYGVLGAIILSTHVTSGFAHNLSDKFCGIWAAFMICYSLLYTGTADLIIVTRVYMLWDCRRHILKTLLIGFIVTYTATFGFGIVTAIDVVDVVIYEPQLYHTCIVTKRPRFLPAIWASQVAFDIYIVMATFLNAADRPRRIQSQLVSSLYRDGLVYFVALFGFRIMLSIISSIPNGDYSLVMPFFVWSMTSLVVSRLLLRMEGMRQAAGALAVPTRQYELTIRREVEISSTI</sequence>
<feature type="transmembrane region" description="Helical" evidence="1">
    <location>
        <begin position="223"/>
        <end position="243"/>
    </location>
</feature>
<dbReference type="InterPro" id="IPR045340">
    <property type="entry name" value="DUF6533"/>
</dbReference>
<name>A0A165NYI9_9AGAM</name>
<dbReference type="OrthoDB" id="3263597at2759"/>
<keyword evidence="1" id="KW-1133">Transmembrane helix</keyword>
<accession>A0A165NYI9</accession>
<gene>
    <name evidence="3" type="ORF">NEOLEDRAFT_1141009</name>
</gene>
<keyword evidence="1" id="KW-0812">Transmembrane</keyword>
<keyword evidence="4" id="KW-1185">Reference proteome</keyword>
<evidence type="ECO:0000259" key="2">
    <source>
        <dbReference type="Pfam" id="PF20151"/>
    </source>
</evidence>
<organism evidence="3 4">
    <name type="scientific">Neolentinus lepideus HHB14362 ss-1</name>
    <dbReference type="NCBI Taxonomy" id="1314782"/>
    <lineage>
        <taxon>Eukaryota</taxon>
        <taxon>Fungi</taxon>
        <taxon>Dikarya</taxon>
        <taxon>Basidiomycota</taxon>
        <taxon>Agaricomycotina</taxon>
        <taxon>Agaricomycetes</taxon>
        <taxon>Gloeophyllales</taxon>
        <taxon>Gloeophyllaceae</taxon>
        <taxon>Neolentinus</taxon>
    </lineage>
</organism>
<reference evidence="3 4" key="1">
    <citation type="journal article" date="2016" name="Mol. Biol. Evol.">
        <title>Comparative Genomics of Early-Diverging Mushroom-Forming Fungi Provides Insights into the Origins of Lignocellulose Decay Capabilities.</title>
        <authorList>
            <person name="Nagy L.G."/>
            <person name="Riley R."/>
            <person name="Tritt A."/>
            <person name="Adam C."/>
            <person name="Daum C."/>
            <person name="Floudas D."/>
            <person name="Sun H."/>
            <person name="Yadav J.S."/>
            <person name="Pangilinan J."/>
            <person name="Larsson K.H."/>
            <person name="Matsuura K."/>
            <person name="Barry K."/>
            <person name="Labutti K."/>
            <person name="Kuo R."/>
            <person name="Ohm R.A."/>
            <person name="Bhattacharya S.S."/>
            <person name="Shirouzu T."/>
            <person name="Yoshinaga Y."/>
            <person name="Martin F.M."/>
            <person name="Grigoriev I.V."/>
            <person name="Hibbett D.S."/>
        </authorList>
    </citation>
    <scope>NUCLEOTIDE SEQUENCE [LARGE SCALE GENOMIC DNA]</scope>
    <source>
        <strain evidence="3 4">HHB14362 ss-1</strain>
    </source>
</reference>
<dbReference type="Proteomes" id="UP000076761">
    <property type="component" value="Unassembled WGS sequence"/>
</dbReference>
<dbReference type="InParanoid" id="A0A165NYI9"/>
<dbReference type="EMBL" id="KV425623">
    <property type="protein sequence ID" value="KZT20289.1"/>
    <property type="molecule type" value="Genomic_DNA"/>
</dbReference>
<feature type="domain" description="DUF6533" evidence="2">
    <location>
        <begin position="31"/>
        <end position="74"/>
    </location>
</feature>
<feature type="transmembrane region" description="Helical" evidence="1">
    <location>
        <begin position="99"/>
        <end position="124"/>
    </location>
</feature>
<feature type="transmembrane region" description="Helical" evidence="1">
    <location>
        <begin position="249"/>
        <end position="268"/>
    </location>
</feature>
<dbReference type="AlphaFoldDB" id="A0A165NYI9"/>
<feature type="transmembrane region" description="Helical" evidence="1">
    <location>
        <begin position="68"/>
        <end position="87"/>
    </location>
</feature>
<dbReference type="Pfam" id="PF20151">
    <property type="entry name" value="DUF6533"/>
    <property type="match status" value="1"/>
</dbReference>
<evidence type="ECO:0000313" key="4">
    <source>
        <dbReference type="Proteomes" id="UP000076761"/>
    </source>
</evidence>
<protein>
    <recommendedName>
        <fullName evidence="2">DUF6533 domain-containing protein</fullName>
    </recommendedName>
</protein>
<keyword evidence="1" id="KW-0472">Membrane</keyword>